<dbReference type="PANTHER" id="PTHR36122:SF2">
    <property type="entry name" value="NICOTINAMIDE RIBOSIDE TRANSPORTER PNUC"/>
    <property type="match status" value="1"/>
</dbReference>
<dbReference type="NCBIfam" id="TIGR01528">
    <property type="entry name" value="NMN_trans_PnuC"/>
    <property type="match status" value="1"/>
</dbReference>
<dbReference type="InterPro" id="IPR006419">
    <property type="entry name" value="NMN_transpt_PnuC"/>
</dbReference>
<comment type="subcellular location">
    <subcellularLocation>
        <location evidence="2">Cell membrane</location>
        <topology evidence="2">Multi-pass membrane protein</topology>
    </subcellularLocation>
</comment>
<evidence type="ECO:0000256" key="7">
    <source>
        <dbReference type="ARBA" id="ARBA00022692"/>
    </source>
</evidence>
<keyword evidence="5" id="KW-0813">Transport</keyword>
<evidence type="ECO:0000256" key="10">
    <source>
        <dbReference type="SAM" id="Phobius"/>
    </source>
</evidence>
<evidence type="ECO:0000313" key="12">
    <source>
        <dbReference type="Proteomes" id="UP000252884"/>
    </source>
</evidence>
<proteinExistence type="inferred from homology"/>
<comment type="caution">
    <text evidence="11">The sequence shown here is derived from an EMBL/GenBank/DDBJ whole genome shotgun (WGS) entry which is preliminary data.</text>
</comment>
<reference evidence="11 12" key="1">
    <citation type="submission" date="2018-07" db="EMBL/GenBank/DDBJ databases">
        <title>Genomic Encyclopedia of Type Strains, Phase IV (KMG-IV): sequencing the most valuable type-strain genomes for metagenomic binning, comparative biology and taxonomic classification.</title>
        <authorList>
            <person name="Goeker M."/>
        </authorList>
    </citation>
    <scope>NUCLEOTIDE SEQUENCE [LARGE SCALE GENOMIC DNA]</scope>
    <source>
        <strain evidence="11 12">DSM 21634</strain>
    </source>
</reference>
<evidence type="ECO:0000256" key="2">
    <source>
        <dbReference type="ARBA" id="ARBA00004651"/>
    </source>
</evidence>
<keyword evidence="12" id="KW-1185">Reference proteome</keyword>
<dbReference type="AlphaFoldDB" id="A0A368YCI3"/>
<dbReference type="Pfam" id="PF04973">
    <property type="entry name" value="NMN_transporter"/>
    <property type="match status" value="1"/>
</dbReference>
<evidence type="ECO:0000256" key="5">
    <source>
        <dbReference type="ARBA" id="ARBA00022448"/>
    </source>
</evidence>
<comment type="function">
    <text evidence="1">Required for nicotinamide riboside transport across the inner membrane.</text>
</comment>
<evidence type="ECO:0000256" key="6">
    <source>
        <dbReference type="ARBA" id="ARBA00022475"/>
    </source>
</evidence>
<name>A0A368YCI3_9BURK</name>
<sequence>MPEPLIALWLWLLEPAFTLWGVASSWLELLAVLLALAMVGFNIRERHWGWPLAIVSSLLYFGLFSRSKLYGDAALQIFFASVALWGWFNWLRGHRPDGSALRVARLSARGCWAVVAACAVLWPLVALFLMRFTDTDVPWWDAFPTAVSLVGQYLLGRKYIENWLVWLVVNTVSVGLFAYKGLWLTTLLYTAFIGLSWLGWQAWKRRLATAVPGTL</sequence>
<accession>A0A368YCI3</accession>
<feature type="transmembrane region" description="Helical" evidence="10">
    <location>
        <begin position="20"/>
        <end position="41"/>
    </location>
</feature>
<evidence type="ECO:0000256" key="3">
    <source>
        <dbReference type="ARBA" id="ARBA00006669"/>
    </source>
</evidence>
<evidence type="ECO:0000256" key="4">
    <source>
        <dbReference type="ARBA" id="ARBA00017522"/>
    </source>
</evidence>
<keyword evidence="7 10" id="KW-0812">Transmembrane</keyword>
<organism evidence="11 12">
    <name type="scientific">Pseudorhodoferax soli</name>
    <dbReference type="NCBI Taxonomy" id="545864"/>
    <lineage>
        <taxon>Bacteria</taxon>
        <taxon>Pseudomonadati</taxon>
        <taxon>Pseudomonadota</taxon>
        <taxon>Betaproteobacteria</taxon>
        <taxon>Burkholderiales</taxon>
        <taxon>Comamonadaceae</taxon>
    </lineage>
</organism>
<feature type="transmembrane region" description="Helical" evidence="10">
    <location>
        <begin position="73"/>
        <end position="91"/>
    </location>
</feature>
<feature type="transmembrane region" description="Helical" evidence="10">
    <location>
        <begin position="111"/>
        <end position="132"/>
    </location>
</feature>
<gene>
    <name evidence="11" type="ORF">DES41_101497</name>
</gene>
<evidence type="ECO:0000313" key="11">
    <source>
        <dbReference type="EMBL" id="RCW75894.1"/>
    </source>
</evidence>
<dbReference type="RefSeq" id="WP_114465544.1">
    <property type="nucleotide sequence ID" value="NZ_QPJK01000001.1"/>
</dbReference>
<dbReference type="GO" id="GO:0005886">
    <property type="term" value="C:plasma membrane"/>
    <property type="evidence" value="ECO:0007669"/>
    <property type="project" value="UniProtKB-SubCell"/>
</dbReference>
<keyword evidence="6" id="KW-1003">Cell membrane</keyword>
<evidence type="ECO:0000256" key="8">
    <source>
        <dbReference type="ARBA" id="ARBA00022989"/>
    </source>
</evidence>
<evidence type="ECO:0000256" key="9">
    <source>
        <dbReference type="ARBA" id="ARBA00023136"/>
    </source>
</evidence>
<keyword evidence="9 10" id="KW-0472">Membrane</keyword>
<dbReference type="OrthoDB" id="9791248at2"/>
<evidence type="ECO:0000256" key="1">
    <source>
        <dbReference type="ARBA" id="ARBA00002672"/>
    </source>
</evidence>
<dbReference type="GO" id="GO:0034257">
    <property type="term" value="F:nicotinamide riboside transmembrane transporter activity"/>
    <property type="evidence" value="ECO:0007669"/>
    <property type="project" value="InterPro"/>
</dbReference>
<dbReference type="PANTHER" id="PTHR36122">
    <property type="entry name" value="NICOTINAMIDE RIBOSIDE TRANSPORTER PNUC"/>
    <property type="match status" value="1"/>
</dbReference>
<feature type="transmembrane region" description="Helical" evidence="10">
    <location>
        <begin position="48"/>
        <end position="67"/>
    </location>
</feature>
<keyword evidence="8 10" id="KW-1133">Transmembrane helix</keyword>
<feature type="transmembrane region" description="Helical" evidence="10">
    <location>
        <begin position="186"/>
        <end position="203"/>
    </location>
</feature>
<protein>
    <recommendedName>
        <fullName evidence="4">Nicotinamide riboside transporter PnuC</fullName>
    </recommendedName>
</protein>
<comment type="similarity">
    <text evidence="3">Belongs to the nicotinamide ribonucleoside (NR) uptake permease (TC 4.B.1) family.</text>
</comment>
<dbReference type="Proteomes" id="UP000252884">
    <property type="component" value="Unassembled WGS sequence"/>
</dbReference>
<dbReference type="EMBL" id="QPJK01000001">
    <property type="protein sequence ID" value="RCW75894.1"/>
    <property type="molecule type" value="Genomic_DNA"/>
</dbReference>